<evidence type="ECO:0008006" key="9">
    <source>
        <dbReference type="Google" id="ProtNLM"/>
    </source>
</evidence>
<feature type="compositionally biased region" description="Basic and acidic residues" evidence="6">
    <location>
        <begin position="28"/>
        <end position="37"/>
    </location>
</feature>
<dbReference type="InParanoid" id="A0A2G5E0Z9"/>
<dbReference type="Gene3D" id="2.40.330.10">
    <property type="entry name" value="DNA-binding pseudobarrel domain"/>
    <property type="match status" value="1"/>
</dbReference>
<keyword evidence="8" id="KW-1185">Reference proteome</keyword>
<dbReference type="PANTHER" id="PTHR34269:SF11">
    <property type="entry name" value="B3 DOMAIN PROTEIN"/>
    <property type="match status" value="1"/>
</dbReference>
<evidence type="ECO:0000256" key="3">
    <source>
        <dbReference type="ARBA" id="ARBA00023125"/>
    </source>
</evidence>
<evidence type="ECO:0000256" key="4">
    <source>
        <dbReference type="ARBA" id="ARBA00023163"/>
    </source>
</evidence>
<reference evidence="7 8" key="1">
    <citation type="submission" date="2017-09" db="EMBL/GenBank/DDBJ databases">
        <title>WGS assembly of Aquilegia coerulea Goldsmith.</title>
        <authorList>
            <person name="Hodges S."/>
            <person name="Kramer E."/>
            <person name="Nordborg M."/>
            <person name="Tomkins J."/>
            <person name="Borevitz J."/>
            <person name="Derieg N."/>
            <person name="Yan J."/>
            <person name="Mihaltcheva S."/>
            <person name="Hayes R.D."/>
            <person name="Rokhsar D."/>
        </authorList>
    </citation>
    <scope>NUCLEOTIDE SEQUENCE [LARGE SCALE GENOMIC DNA]</scope>
    <source>
        <strain evidence="8">cv. Goldsmith</strain>
    </source>
</reference>
<dbReference type="GO" id="GO:0005634">
    <property type="term" value="C:nucleus"/>
    <property type="evidence" value="ECO:0007669"/>
    <property type="project" value="UniProtKB-SubCell"/>
</dbReference>
<dbReference type="InterPro" id="IPR015300">
    <property type="entry name" value="DNA-bd_pseudobarrel_sf"/>
</dbReference>
<gene>
    <name evidence="7" type="ORF">AQUCO_01300315v1</name>
</gene>
<name>A0A2G5E0Z9_AQUCA</name>
<keyword evidence="5" id="KW-0539">Nucleus</keyword>
<dbReference type="GO" id="GO:0003677">
    <property type="term" value="F:DNA binding"/>
    <property type="evidence" value="ECO:0007669"/>
    <property type="project" value="UniProtKB-KW"/>
</dbReference>
<dbReference type="SUPFAM" id="SSF101936">
    <property type="entry name" value="DNA-binding pseudobarrel domain"/>
    <property type="match status" value="1"/>
</dbReference>
<dbReference type="AlphaFoldDB" id="A0A2G5E0Z9"/>
<dbReference type="CDD" id="cd10017">
    <property type="entry name" value="B3_DNA"/>
    <property type="match status" value="1"/>
</dbReference>
<dbReference type="InterPro" id="IPR051442">
    <property type="entry name" value="B3_domain"/>
</dbReference>
<evidence type="ECO:0000256" key="6">
    <source>
        <dbReference type="SAM" id="MobiDB-lite"/>
    </source>
</evidence>
<organism evidence="7 8">
    <name type="scientific">Aquilegia coerulea</name>
    <name type="common">Rocky mountain columbine</name>
    <dbReference type="NCBI Taxonomy" id="218851"/>
    <lineage>
        <taxon>Eukaryota</taxon>
        <taxon>Viridiplantae</taxon>
        <taxon>Streptophyta</taxon>
        <taxon>Embryophyta</taxon>
        <taxon>Tracheophyta</taxon>
        <taxon>Spermatophyta</taxon>
        <taxon>Magnoliopsida</taxon>
        <taxon>Ranunculales</taxon>
        <taxon>Ranunculaceae</taxon>
        <taxon>Thalictroideae</taxon>
        <taxon>Aquilegia</taxon>
    </lineage>
</organism>
<feature type="region of interest" description="Disordered" evidence="6">
    <location>
        <begin position="28"/>
        <end position="49"/>
    </location>
</feature>
<accession>A0A2G5E0Z9</accession>
<keyword evidence="4" id="KW-0804">Transcription</keyword>
<protein>
    <recommendedName>
        <fullName evidence="9">TF-B3 domain-containing protein</fullName>
    </recommendedName>
</protein>
<evidence type="ECO:0000256" key="5">
    <source>
        <dbReference type="ARBA" id="ARBA00023242"/>
    </source>
</evidence>
<evidence type="ECO:0000313" key="7">
    <source>
        <dbReference type="EMBL" id="PIA49410.1"/>
    </source>
</evidence>
<dbReference type="OrthoDB" id="1915967at2759"/>
<keyword evidence="3" id="KW-0238">DNA-binding</keyword>
<sequence>MPGFQFVFPSPLSLYQQWLLHCEKEKRVEERNNKKQDTTTTTTNHRSPKLHNFDILMKNDNNNSTHQQPKLHLFDILKKNTSVEKEINSSHEFGCFTSKTTERKQEPVSAVMTQEEEEEEEEELLKLRLGVNGGVPIDHQEVVSGKGVRLFGVFLMENDKINTTTKTISTTTMKPSSAAADTLQQPLMLVEREAPLIVVGNTATRRVYAKRKDIVAKNESKQAGGGHGRKRQRVVPVQQNNNPIRDIVIYDENNINNQRASLAVPPEKFVMRKILEQSDVNKLSRLLLKKGLVEVHINPFLKEEDLQDVKSGHGIRVRIWDDDTKDEHELTYKYQPSMTEYVFISNWQHSFVRRRQLQVGEEIGMFWDPKDEVPRLAFKVLSRNVPE</sequence>
<keyword evidence="2" id="KW-0805">Transcription regulation</keyword>
<dbReference type="Proteomes" id="UP000230069">
    <property type="component" value="Unassembled WGS sequence"/>
</dbReference>
<dbReference type="PANTHER" id="PTHR34269">
    <property type="entry name" value="TRANSCRIPTION FACTOR B3-DOMAIN FAMILY-RELATED"/>
    <property type="match status" value="1"/>
</dbReference>
<evidence type="ECO:0000256" key="2">
    <source>
        <dbReference type="ARBA" id="ARBA00023015"/>
    </source>
</evidence>
<evidence type="ECO:0000256" key="1">
    <source>
        <dbReference type="ARBA" id="ARBA00004123"/>
    </source>
</evidence>
<comment type="subcellular location">
    <subcellularLocation>
        <location evidence="1">Nucleus</location>
    </subcellularLocation>
</comment>
<proteinExistence type="predicted"/>
<dbReference type="EMBL" id="KZ305030">
    <property type="protein sequence ID" value="PIA49410.1"/>
    <property type="molecule type" value="Genomic_DNA"/>
</dbReference>
<evidence type="ECO:0000313" key="8">
    <source>
        <dbReference type="Proteomes" id="UP000230069"/>
    </source>
</evidence>
<dbReference type="InterPro" id="IPR003340">
    <property type="entry name" value="B3_DNA-bd"/>
</dbReference>